<dbReference type="SUPFAM" id="SSF56784">
    <property type="entry name" value="HAD-like"/>
    <property type="match status" value="1"/>
</dbReference>
<dbReference type="PRINTS" id="PR00120">
    <property type="entry name" value="HATPASE"/>
</dbReference>
<dbReference type="InterPro" id="IPR008250">
    <property type="entry name" value="ATPase_P-typ_transduc_dom_A_sf"/>
</dbReference>
<reference evidence="11 12" key="1">
    <citation type="submission" date="2016-12" db="EMBL/GenBank/DDBJ databases">
        <title>Amycolatopsis keratiniphila subsp. keratiniphila genome sequencing and assembly.</title>
        <authorList>
            <person name="Mayilraj S."/>
            <person name="Kaur N."/>
        </authorList>
    </citation>
    <scope>NUCLEOTIDE SEQUENCE [LARGE SCALE GENOMIC DNA]</scope>
    <source>
        <strain evidence="11 12">DSM 44409</strain>
    </source>
</reference>
<dbReference type="Pfam" id="PF13246">
    <property type="entry name" value="Cation_ATPase"/>
    <property type="match status" value="1"/>
</dbReference>
<evidence type="ECO:0000259" key="10">
    <source>
        <dbReference type="SMART" id="SM00831"/>
    </source>
</evidence>
<dbReference type="InterPro" id="IPR059000">
    <property type="entry name" value="ATPase_P-type_domA"/>
</dbReference>
<dbReference type="InterPro" id="IPR001757">
    <property type="entry name" value="P_typ_ATPase"/>
</dbReference>
<dbReference type="GO" id="GO:0005524">
    <property type="term" value="F:ATP binding"/>
    <property type="evidence" value="ECO:0007669"/>
    <property type="project" value="UniProtKB-KW"/>
</dbReference>
<dbReference type="SUPFAM" id="SSF81653">
    <property type="entry name" value="Calcium ATPase, transduction domain A"/>
    <property type="match status" value="1"/>
</dbReference>
<dbReference type="OrthoDB" id="9814270at2"/>
<dbReference type="PRINTS" id="PR00119">
    <property type="entry name" value="CATATPASE"/>
</dbReference>
<name>A0A1W2M180_9PSEU</name>
<keyword evidence="2 9" id="KW-0812">Transmembrane</keyword>
<dbReference type="GO" id="GO:0005886">
    <property type="term" value="C:plasma membrane"/>
    <property type="evidence" value="ECO:0007669"/>
    <property type="project" value="UniProtKB-SubCell"/>
</dbReference>
<feature type="transmembrane region" description="Helical" evidence="9">
    <location>
        <begin position="855"/>
        <end position="879"/>
    </location>
</feature>
<keyword evidence="4" id="KW-0067">ATP-binding</keyword>
<dbReference type="Proteomes" id="UP000076660">
    <property type="component" value="Unassembled WGS sequence"/>
</dbReference>
<dbReference type="InterPro" id="IPR023214">
    <property type="entry name" value="HAD_sf"/>
</dbReference>
<dbReference type="InterPro" id="IPR023298">
    <property type="entry name" value="ATPase_P-typ_TM_dom_sf"/>
</dbReference>
<dbReference type="InterPro" id="IPR004014">
    <property type="entry name" value="ATPase_P-typ_cation-transptr_N"/>
</dbReference>
<evidence type="ECO:0000256" key="6">
    <source>
        <dbReference type="ARBA" id="ARBA00022989"/>
    </source>
</evidence>
<dbReference type="GO" id="GO:0016887">
    <property type="term" value="F:ATP hydrolysis activity"/>
    <property type="evidence" value="ECO:0007669"/>
    <property type="project" value="InterPro"/>
</dbReference>
<dbReference type="SMART" id="SM00831">
    <property type="entry name" value="Cation_ATPase_N"/>
    <property type="match status" value="1"/>
</dbReference>
<dbReference type="Gene3D" id="2.70.150.10">
    <property type="entry name" value="Calcium-transporting ATPase, cytoplasmic transduction domain A"/>
    <property type="match status" value="1"/>
</dbReference>
<dbReference type="InterPro" id="IPR018303">
    <property type="entry name" value="ATPase_P-typ_P_site"/>
</dbReference>
<dbReference type="AlphaFoldDB" id="A0A1W2M180"/>
<feature type="domain" description="Cation-transporting P-type ATPase N-terminal" evidence="10">
    <location>
        <begin position="19"/>
        <end position="93"/>
    </location>
</feature>
<keyword evidence="3" id="KW-0547">Nucleotide-binding</keyword>
<dbReference type="InterPro" id="IPR036412">
    <property type="entry name" value="HAD-like_sf"/>
</dbReference>
<evidence type="ECO:0000313" key="12">
    <source>
        <dbReference type="Proteomes" id="UP000076660"/>
    </source>
</evidence>
<comment type="subcellular location">
    <subcellularLocation>
        <location evidence="1">Cell membrane</location>
        <topology evidence="1">Multi-pass membrane protein</topology>
    </subcellularLocation>
</comment>
<gene>
    <name evidence="11" type="ORF">AVR91_0205660</name>
</gene>
<accession>A0A1W2M180</accession>
<dbReference type="SUPFAM" id="SSF81665">
    <property type="entry name" value="Calcium ATPase, transmembrane domain M"/>
    <property type="match status" value="1"/>
</dbReference>
<proteinExistence type="predicted"/>
<evidence type="ECO:0000256" key="7">
    <source>
        <dbReference type="ARBA" id="ARBA00023136"/>
    </source>
</evidence>
<dbReference type="SFLD" id="SFLDG00002">
    <property type="entry name" value="C1.7:_P-type_atpase_like"/>
    <property type="match status" value="1"/>
</dbReference>
<feature type="transmembrane region" description="Helical" evidence="9">
    <location>
        <begin position="262"/>
        <end position="281"/>
    </location>
</feature>
<dbReference type="EMBL" id="LQMT02000007">
    <property type="protein sequence ID" value="ONF73602.1"/>
    <property type="molecule type" value="Genomic_DNA"/>
</dbReference>
<dbReference type="SUPFAM" id="SSF81660">
    <property type="entry name" value="Metal cation-transporting ATPase, ATP-binding domain N"/>
    <property type="match status" value="1"/>
</dbReference>
<feature type="transmembrane region" description="Helical" evidence="9">
    <location>
        <begin position="718"/>
        <end position="741"/>
    </location>
</feature>
<evidence type="ECO:0000256" key="4">
    <source>
        <dbReference type="ARBA" id="ARBA00022840"/>
    </source>
</evidence>
<keyword evidence="5" id="KW-1278">Translocase</keyword>
<evidence type="ECO:0000256" key="9">
    <source>
        <dbReference type="SAM" id="Phobius"/>
    </source>
</evidence>
<dbReference type="Gene3D" id="3.40.50.1000">
    <property type="entry name" value="HAD superfamily/HAD-like"/>
    <property type="match status" value="1"/>
</dbReference>
<dbReference type="NCBIfam" id="TIGR01494">
    <property type="entry name" value="ATPase_P-type"/>
    <property type="match status" value="2"/>
</dbReference>
<dbReference type="InterPro" id="IPR023299">
    <property type="entry name" value="ATPase_P-typ_cyto_dom_N"/>
</dbReference>
<protein>
    <submittedName>
        <fullName evidence="11">Metal-transporting ATPase</fullName>
    </submittedName>
</protein>
<dbReference type="InterPro" id="IPR044492">
    <property type="entry name" value="P_typ_ATPase_HD_dom"/>
</dbReference>
<evidence type="ECO:0000256" key="8">
    <source>
        <dbReference type="ARBA" id="ARBA00049360"/>
    </source>
</evidence>
<evidence type="ECO:0000256" key="3">
    <source>
        <dbReference type="ARBA" id="ARBA00022741"/>
    </source>
</evidence>
<comment type="caution">
    <text evidence="11">The sequence shown here is derived from an EMBL/GenBank/DDBJ whole genome shotgun (WGS) entry which is preliminary data.</text>
</comment>
<dbReference type="Gene3D" id="3.40.1110.10">
    <property type="entry name" value="Calcium-transporting ATPase, cytoplasmic domain N"/>
    <property type="match status" value="1"/>
</dbReference>
<feature type="transmembrane region" description="Helical" evidence="9">
    <location>
        <begin position="690"/>
        <end position="712"/>
    </location>
</feature>
<dbReference type="InterPro" id="IPR006068">
    <property type="entry name" value="ATPase_P-typ_cation-transptr_C"/>
</dbReference>
<dbReference type="Pfam" id="PF00122">
    <property type="entry name" value="E1-E2_ATPase"/>
    <property type="match status" value="1"/>
</dbReference>
<feature type="transmembrane region" description="Helical" evidence="9">
    <location>
        <begin position="94"/>
        <end position="114"/>
    </location>
</feature>
<sequence>MKTAPAKGPATRQVPEVSAPWSVETTELASRLGVDPGRGLDSSDANDRLEVTGTNRLAEAPARPWWRVLVAQVASPLNLVLVVAAALAGVVERSYREALVIGLVLGLNGVLGFVQERRADRAVAALKSLLSPSARVRRDGRVTEVPAAELVPGDVVLVEAGDRVPADGRVLSTVNLEADESGLTGESAPVPKSVEPRRSEVALPDRTSMVHMTSIVTRGRGELLVTGTGMRTEIGMVAGLLERTDSTRTPLQRQLDKLGVRLAYLAGVAVLLVAVLQFAAGGGIGEVITLAVALGVAAIPEGLPAVVTVTLALGMRRMARQRAIVKRLPAVETLGATTVICTDKTGTLTLNQMTARSLWYAGRRYLVSGEGYGFEGAITAEDGGEVPDLGELLTTAVLCNDAVVQDAALVGDPTEGALVTLAGKAGLDVAALRGATPRVSEIPFDSALKYMATFHLHGRALRAHVKGAADVLLHLATHVRREHGDVPLDDDERRRVLVELDHLAGRGQRVLAIAHGDTEVPVLPPRLVLIGLIGLLDPPRPEARAAVAECHASGIDVKMITGDHLATATSIARAVGIEGDGMSGLDIDRLDDRALEQAATTTGVFARVAPEHKIRIVDTLKRRGDVVAMTGDGVNDAPALKAAHIGVAMGITGSDVSKEAAAMILTDDNFATIVRAVRAGRTIYDNIVKFVRFQVGTNVAAILTMVAGSLLFSTGTSVLTPLMLLWVNVIADGPPALALGLEPPRRSVMDEPPRRPGAQILSAGRLTRILLSGLVMVAGTLYAFAHGLDRGIEVAHTLAFVTFVMFQLFNILNVRDEHASAFGRLLFRNRRLWAALGAVLALQICAVYLPAAQALFGTTALTALDWLAATAIASSVLWAEELRKAVSRRRRAR</sequence>
<evidence type="ECO:0000256" key="5">
    <source>
        <dbReference type="ARBA" id="ARBA00022967"/>
    </source>
</evidence>
<keyword evidence="7 9" id="KW-0472">Membrane</keyword>
<feature type="transmembrane region" description="Helical" evidence="9">
    <location>
        <begin position="65"/>
        <end position="88"/>
    </location>
</feature>
<feature type="transmembrane region" description="Helical" evidence="9">
    <location>
        <begin position="769"/>
        <end position="788"/>
    </location>
</feature>
<feature type="transmembrane region" description="Helical" evidence="9">
    <location>
        <begin position="832"/>
        <end position="849"/>
    </location>
</feature>
<dbReference type="Pfam" id="PF00690">
    <property type="entry name" value="Cation_ATPase_N"/>
    <property type="match status" value="1"/>
</dbReference>
<dbReference type="SFLD" id="SFLDF00027">
    <property type="entry name" value="p-type_atpase"/>
    <property type="match status" value="1"/>
</dbReference>
<keyword evidence="6 9" id="KW-1133">Transmembrane helix</keyword>
<evidence type="ECO:0000256" key="2">
    <source>
        <dbReference type="ARBA" id="ARBA00022692"/>
    </source>
</evidence>
<dbReference type="SFLD" id="SFLDS00003">
    <property type="entry name" value="Haloacid_Dehalogenase"/>
    <property type="match status" value="1"/>
</dbReference>
<organism evidence="11 12">
    <name type="scientific">Amycolatopsis keratiniphila subsp. keratiniphila</name>
    <dbReference type="NCBI Taxonomy" id="227715"/>
    <lineage>
        <taxon>Bacteria</taxon>
        <taxon>Bacillati</taxon>
        <taxon>Actinomycetota</taxon>
        <taxon>Actinomycetes</taxon>
        <taxon>Pseudonocardiales</taxon>
        <taxon>Pseudonocardiaceae</taxon>
        <taxon>Amycolatopsis</taxon>
        <taxon>Amycolatopsis japonica group</taxon>
    </lineage>
</organism>
<feature type="transmembrane region" description="Helical" evidence="9">
    <location>
        <begin position="794"/>
        <end position="812"/>
    </location>
</feature>
<dbReference type="PANTHER" id="PTHR42861">
    <property type="entry name" value="CALCIUM-TRANSPORTING ATPASE"/>
    <property type="match status" value="1"/>
</dbReference>
<dbReference type="PROSITE" id="PS00154">
    <property type="entry name" value="ATPASE_E1_E2"/>
    <property type="match status" value="1"/>
</dbReference>
<evidence type="ECO:0000313" key="11">
    <source>
        <dbReference type="EMBL" id="ONF73602.1"/>
    </source>
</evidence>
<feature type="transmembrane region" description="Helical" evidence="9">
    <location>
        <begin position="287"/>
        <end position="313"/>
    </location>
</feature>
<comment type="catalytic activity">
    <reaction evidence="8">
        <text>ATP + H2O = ADP + phosphate + H(+)</text>
        <dbReference type="Rhea" id="RHEA:13065"/>
        <dbReference type="ChEBI" id="CHEBI:15377"/>
        <dbReference type="ChEBI" id="CHEBI:15378"/>
        <dbReference type="ChEBI" id="CHEBI:30616"/>
        <dbReference type="ChEBI" id="CHEBI:43474"/>
        <dbReference type="ChEBI" id="CHEBI:456216"/>
    </reaction>
</comment>
<evidence type="ECO:0000256" key="1">
    <source>
        <dbReference type="ARBA" id="ARBA00004651"/>
    </source>
</evidence>
<dbReference type="Gene3D" id="1.20.1110.10">
    <property type="entry name" value="Calcium-transporting ATPase, transmembrane domain"/>
    <property type="match status" value="1"/>
</dbReference>
<dbReference type="Pfam" id="PF00689">
    <property type="entry name" value="Cation_ATPase_C"/>
    <property type="match status" value="1"/>
</dbReference>